<dbReference type="InterPro" id="IPR053790">
    <property type="entry name" value="P5CR-like_CS"/>
</dbReference>
<dbReference type="SUPFAM" id="SSF48179">
    <property type="entry name" value="6-phosphogluconate dehydrogenase C-terminal domain-like"/>
    <property type="match status" value="1"/>
</dbReference>
<dbReference type="NCBIfam" id="NF005814">
    <property type="entry name" value="PRK07680.1"/>
    <property type="match status" value="1"/>
</dbReference>
<comment type="catalytic activity">
    <reaction evidence="2">
        <text>L-proline + NAD(+) = (S)-1-pyrroline-5-carboxylate + NADH + 2 H(+)</text>
        <dbReference type="Rhea" id="RHEA:14105"/>
        <dbReference type="ChEBI" id="CHEBI:15378"/>
        <dbReference type="ChEBI" id="CHEBI:17388"/>
        <dbReference type="ChEBI" id="CHEBI:57540"/>
        <dbReference type="ChEBI" id="CHEBI:57945"/>
        <dbReference type="ChEBI" id="CHEBI:60039"/>
        <dbReference type="EC" id="1.5.1.2"/>
    </reaction>
</comment>
<dbReference type="Gene3D" id="3.40.50.720">
    <property type="entry name" value="NAD(P)-binding Rossmann-like Domain"/>
    <property type="match status" value="1"/>
</dbReference>
<dbReference type="UniPathway" id="UPA00098">
    <property type="reaction ID" value="UER00361"/>
</dbReference>
<dbReference type="Gene3D" id="1.10.3730.10">
    <property type="entry name" value="ProC C-terminal domain-like"/>
    <property type="match status" value="1"/>
</dbReference>
<comment type="function">
    <text evidence="2">Catalyzes the reduction of 1-pyrroline-5-carboxylate (PCA) to L-proline.</text>
</comment>
<dbReference type="InterPro" id="IPR036291">
    <property type="entry name" value="NAD(P)-bd_dom_sf"/>
</dbReference>
<proteinExistence type="inferred from homology"/>
<organism evidence="6 7">
    <name type="scientific">Paenibacillus validus</name>
    <dbReference type="NCBI Taxonomy" id="44253"/>
    <lineage>
        <taxon>Bacteria</taxon>
        <taxon>Bacillati</taxon>
        <taxon>Bacillota</taxon>
        <taxon>Bacilli</taxon>
        <taxon>Bacillales</taxon>
        <taxon>Paenibacillaceae</taxon>
        <taxon>Paenibacillus</taxon>
    </lineage>
</organism>
<sequence length="277" mass="30152">MRVGFIGTGSMGSILIEAFIRSGALNPEQIIATNRTLTKVERLAQSYPGLQAAPSNKQTAAESDLLFLCVKPMEFKAVIDEIESVVSSQQTVVSITSPVMIRHLEELLPCKIAKIIPSITNYVLSGATLCIYGDRMLPEDEDLLENLLSHISAPIRVSEQYTRISSDLSSCGPAFLAFFVEKFVEAAVQTTGISEAEATQLASEMTLGTGKLLTTGGFSPAELQKRVAVPGGITAEALLIMEKELCGVFYDLIRTTHAKYEEDVEKVEARLFRTKVD</sequence>
<dbReference type="SUPFAM" id="SSF51735">
    <property type="entry name" value="NAD(P)-binding Rossmann-fold domains"/>
    <property type="match status" value="1"/>
</dbReference>
<gene>
    <name evidence="2" type="primary">proC</name>
    <name evidence="6" type="ORF">GNP93_02415</name>
</gene>
<evidence type="ECO:0000256" key="2">
    <source>
        <dbReference type="HAMAP-Rule" id="MF_01925"/>
    </source>
</evidence>
<dbReference type="Pfam" id="PF03807">
    <property type="entry name" value="F420_oxidored"/>
    <property type="match status" value="1"/>
</dbReference>
<evidence type="ECO:0000259" key="4">
    <source>
        <dbReference type="Pfam" id="PF03807"/>
    </source>
</evidence>
<dbReference type="AlphaFoldDB" id="A0A7X2Z713"/>
<keyword evidence="2" id="KW-0560">Oxidoreductase</keyword>
<feature type="binding site" evidence="3">
    <location>
        <position position="56"/>
    </location>
    <ligand>
        <name>NADPH</name>
        <dbReference type="ChEBI" id="CHEBI:57783"/>
    </ligand>
</feature>
<dbReference type="PANTHER" id="PTHR11645:SF51">
    <property type="entry name" value="COME OPERON PROTEIN 4"/>
    <property type="match status" value="1"/>
</dbReference>
<name>A0A7X2Z713_9BACL</name>
<dbReference type="RefSeq" id="WP_127606933.1">
    <property type="nucleotide sequence ID" value="NZ_JARTHJ010000345.1"/>
</dbReference>
<feature type="domain" description="Pyrroline-5-carboxylate reductase dimerisation" evidence="5">
    <location>
        <begin position="159"/>
        <end position="262"/>
    </location>
</feature>
<keyword evidence="2 3" id="KW-0521">NADP</keyword>
<comment type="caution">
    <text evidence="6">The sequence shown here is derived from an EMBL/GenBank/DDBJ whole genome shotgun (WGS) entry which is preliminary data.</text>
</comment>
<dbReference type="InterPro" id="IPR008927">
    <property type="entry name" value="6-PGluconate_DH-like_C_sf"/>
</dbReference>
<dbReference type="GO" id="GO:0004735">
    <property type="term" value="F:pyrroline-5-carboxylate reductase activity"/>
    <property type="evidence" value="ECO:0007669"/>
    <property type="project" value="UniProtKB-UniRule"/>
</dbReference>
<evidence type="ECO:0000259" key="5">
    <source>
        <dbReference type="Pfam" id="PF14748"/>
    </source>
</evidence>
<dbReference type="GO" id="GO:0055129">
    <property type="term" value="P:L-proline biosynthetic process"/>
    <property type="evidence" value="ECO:0007669"/>
    <property type="project" value="UniProtKB-UniRule"/>
</dbReference>
<dbReference type="Pfam" id="PF14748">
    <property type="entry name" value="P5CR_dimer"/>
    <property type="match status" value="1"/>
</dbReference>
<keyword evidence="2" id="KW-0641">Proline biosynthesis</keyword>
<protein>
    <recommendedName>
        <fullName evidence="2">Pyrroline-5-carboxylate reductase</fullName>
        <shortName evidence="2">P5C reductase</shortName>
        <shortName evidence="2">P5CR</shortName>
        <ecNumber evidence="2">1.5.1.2</ecNumber>
    </recommendedName>
    <alternativeName>
        <fullName evidence="2">PCA reductase</fullName>
    </alternativeName>
</protein>
<comment type="catalytic activity">
    <reaction evidence="2">
        <text>L-proline + NADP(+) = (S)-1-pyrroline-5-carboxylate + NADPH + 2 H(+)</text>
        <dbReference type="Rhea" id="RHEA:14109"/>
        <dbReference type="ChEBI" id="CHEBI:15378"/>
        <dbReference type="ChEBI" id="CHEBI:17388"/>
        <dbReference type="ChEBI" id="CHEBI:57783"/>
        <dbReference type="ChEBI" id="CHEBI:58349"/>
        <dbReference type="ChEBI" id="CHEBI:60039"/>
        <dbReference type="EC" id="1.5.1.2"/>
    </reaction>
</comment>
<dbReference type="PIRSF" id="PIRSF000193">
    <property type="entry name" value="Pyrrol-5-carb_rd"/>
    <property type="match status" value="1"/>
</dbReference>
<dbReference type="HAMAP" id="MF_01925">
    <property type="entry name" value="P5C_reductase"/>
    <property type="match status" value="1"/>
</dbReference>
<evidence type="ECO:0000256" key="3">
    <source>
        <dbReference type="PIRSR" id="PIRSR000193-1"/>
    </source>
</evidence>
<dbReference type="InterPro" id="IPR000304">
    <property type="entry name" value="Pyrroline-COOH_reductase"/>
</dbReference>
<keyword evidence="2" id="KW-0028">Amino-acid biosynthesis</keyword>
<dbReference type="InterPro" id="IPR029036">
    <property type="entry name" value="P5CR_dimer"/>
</dbReference>
<dbReference type="PANTHER" id="PTHR11645">
    <property type="entry name" value="PYRROLINE-5-CARBOXYLATE REDUCTASE"/>
    <property type="match status" value="1"/>
</dbReference>
<dbReference type="Proteomes" id="UP000450917">
    <property type="component" value="Unassembled WGS sequence"/>
</dbReference>
<dbReference type="EMBL" id="WNZX01000001">
    <property type="protein sequence ID" value="MUG69523.1"/>
    <property type="molecule type" value="Genomic_DNA"/>
</dbReference>
<comment type="similarity">
    <text evidence="1 2">Belongs to the pyrroline-5-carboxylate reductase family.</text>
</comment>
<dbReference type="GO" id="GO:0005737">
    <property type="term" value="C:cytoplasm"/>
    <property type="evidence" value="ECO:0007669"/>
    <property type="project" value="UniProtKB-SubCell"/>
</dbReference>
<comment type="subcellular location">
    <subcellularLocation>
        <location evidence="2">Cytoplasm</location>
    </subcellularLocation>
</comment>
<keyword evidence="2" id="KW-0963">Cytoplasm</keyword>
<dbReference type="PROSITE" id="PS00521">
    <property type="entry name" value="P5CR"/>
    <property type="match status" value="1"/>
</dbReference>
<comment type="pathway">
    <text evidence="2">Amino-acid biosynthesis; L-proline biosynthesis; L-proline from L-glutamate 5-semialdehyde: step 1/1.</text>
</comment>
<feature type="binding site" evidence="3">
    <location>
        <begin position="6"/>
        <end position="11"/>
    </location>
    <ligand>
        <name>NADP(+)</name>
        <dbReference type="ChEBI" id="CHEBI:58349"/>
    </ligand>
</feature>
<feature type="domain" description="Pyrroline-5-carboxylate reductase catalytic N-terminal" evidence="4">
    <location>
        <begin position="2"/>
        <end position="97"/>
    </location>
</feature>
<keyword evidence="7" id="KW-1185">Reference proteome</keyword>
<accession>A0A7X2Z713</accession>
<dbReference type="EC" id="1.5.1.2" evidence="2"/>
<evidence type="ECO:0000256" key="1">
    <source>
        <dbReference type="ARBA" id="ARBA00005525"/>
    </source>
</evidence>
<reference evidence="6 7" key="1">
    <citation type="submission" date="2019-11" db="EMBL/GenBank/DDBJ databases">
        <title>Draft genome sequences of five Paenibacillus species of dairy origin.</title>
        <authorList>
            <person name="Olajide A.M."/>
            <person name="Chen S."/>
            <person name="Lapointe G."/>
        </authorList>
    </citation>
    <scope>NUCLEOTIDE SEQUENCE [LARGE SCALE GENOMIC DNA]</scope>
    <source>
        <strain evidence="6 7">2CS3</strain>
    </source>
</reference>
<evidence type="ECO:0000313" key="6">
    <source>
        <dbReference type="EMBL" id="MUG69523.1"/>
    </source>
</evidence>
<evidence type="ECO:0000313" key="7">
    <source>
        <dbReference type="Proteomes" id="UP000450917"/>
    </source>
</evidence>
<dbReference type="InterPro" id="IPR028939">
    <property type="entry name" value="P5C_Rdtase_cat_N"/>
</dbReference>